<evidence type="ECO:0000256" key="14">
    <source>
        <dbReference type="ARBA" id="ARBA00023288"/>
    </source>
</evidence>
<feature type="domain" description="SLBB" evidence="17">
    <location>
        <begin position="139"/>
        <end position="218"/>
    </location>
</feature>
<evidence type="ECO:0000256" key="4">
    <source>
        <dbReference type="ARBA" id="ARBA00022452"/>
    </source>
</evidence>
<dbReference type="Proteomes" id="UP001297092">
    <property type="component" value="Unassembled WGS sequence"/>
</dbReference>
<evidence type="ECO:0000256" key="1">
    <source>
        <dbReference type="ARBA" id="ARBA00004571"/>
    </source>
</evidence>
<comment type="caution">
    <text evidence="18">The sequence shown here is derived from an EMBL/GenBank/DDBJ whole genome shotgun (WGS) entry which is preliminary data.</text>
</comment>
<evidence type="ECO:0000256" key="7">
    <source>
        <dbReference type="ARBA" id="ARBA00022729"/>
    </source>
</evidence>
<keyword evidence="11 15" id="KW-0472">Membrane</keyword>
<keyword evidence="13" id="KW-0998">Cell outer membrane</keyword>
<dbReference type="Gene3D" id="3.30.1950.10">
    <property type="entry name" value="wza like domain"/>
    <property type="match status" value="1"/>
</dbReference>
<evidence type="ECO:0000313" key="19">
    <source>
        <dbReference type="Proteomes" id="UP001297092"/>
    </source>
</evidence>
<keyword evidence="4" id="KW-1134">Transmembrane beta strand</keyword>
<evidence type="ECO:0000259" key="16">
    <source>
        <dbReference type="Pfam" id="PF02563"/>
    </source>
</evidence>
<gene>
    <name evidence="18" type="ORF">KIV10_06975</name>
</gene>
<dbReference type="InterPro" id="IPR003715">
    <property type="entry name" value="Poly_export_N"/>
</dbReference>
<keyword evidence="9" id="KW-0406">Ion transport</keyword>
<dbReference type="PANTHER" id="PTHR33619">
    <property type="entry name" value="POLYSACCHARIDE EXPORT PROTEIN GFCE-RELATED"/>
    <property type="match status" value="1"/>
</dbReference>
<accession>A0ABS5S672</accession>
<dbReference type="InterPro" id="IPR049712">
    <property type="entry name" value="Poly_export"/>
</dbReference>
<dbReference type="Gene3D" id="3.10.560.10">
    <property type="entry name" value="Outer membrane lipoprotein wza domain like"/>
    <property type="match status" value="1"/>
</dbReference>
<evidence type="ECO:0000313" key="18">
    <source>
        <dbReference type="EMBL" id="MBT0607919.1"/>
    </source>
</evidence>
<keyword evidence="7" id="KW-0732">Signal</keyword>
<keyword evidence="12" id="KW-0564">Palmitate</keyword>
<dbReference type="PROSITE" id="PS51257">
    <property type="entry name" value="PROKAR_LIPOPROTEIN"/>
    <property type="match status" value="1"/>
</dbReference>
<evidence type="ECO:0000256" key="2">
    <source>
        <dbReference type="ARBA" id="ARBA00009450"/>
    </source>
</evidence>
<feature type="transmembrane region" description="Helical" evidence="15">
    <location>
        <begin position="234"/>
        <end position="252"/>
    </location>
</feature>
<evidence type="ECO:0000256" key="9">
    <source>
        <dbReference type="ARBA" id="ARBA00023065"/>
    </source>
</evidence>
<keyword evidence="5" id="KW-0762">Sugar transport</keyword>
<comment type="subcellular location">
    <subcellularLocation>
        <location evidence="1">Cell outer membrane</location>
        <topology evidence="1">Multi-pass membrane protein</topology>
    </subcellularLocation>
</comment>
<protein>
    <submittedName>
        <fullName evidence="18">Polysaccharide biosynthesis/export family protein</fullName>
    </submittedName>
</protein>
<name>A0ABS5S672_9FLAO</name>
<evidence type="ECO:0000256" key="8">
    <source>
        <dbReference type="ARBA" id="ARBA00023047"/>
    </source>
</evidence>
<keyword evidence="15" id="KW-1133">Transmembrane helix</keyword>
<dbReference type="PANTHER" id="PTHR33619:SF3">
    <property type="entry name" value="POLYSACCHARIDE EXPORT PROTEIN GFCE-RELATED"/>
    <property type="match status" value="1"/>
</dbReference>
<evidence type="ECO:0000256" key="3">
    <source>
        <dbReference type="ARBA" id="ARBA00022448"/>
    </source>
</evidence>
<keyword evidence="19" id="KW-1185">Reference proteome</keyword>
<keyword evidence="8" id="KW-0625">Polysaccharide transport</keyword>
<dbReference type="Pfam" id="PF02563">
    <property type="entry name" value="Poly_export"/>
    <property type="match status" value="1"/>
</dbReference>
<evidence type="ECO:0000256" key="6">
    <source>
        <dbReference type="ARBA" id="ARBA00022692"/>
    </source>
</evidence>
<evidence type="ECO:0000256" key="10">
    <source>
        <dbReference type="ARBA" id="ARBA00023114"/>
    </source>
</evidence>
<evidence type="ECO:0000259" key="17">
    <source>
        <dbReference type="Pfam" id="PF22461"/>
    </source>
</evidence>
<keyword evidence="10" id="KW-0626">Porin</keyword>
<evidence type="ECO:0000256" key="12">
    <source>
        <dbReference type="ARBA" id="ARBA00023139"/>
    </source>
</evidence>
<dbReference type="Pfam" id="PF22461">
    <property type="entry name" value="SLBB_2"/>
    <property type="match status" value="1"/>
</dbReference>
<evidence type="ECO:0000256" key="15">
    <source>
        <dbReference type="SAM" id="Phobius"/>
    </source>
</evidence>
<dbReference type="InterPro" id="IPR054765">
    <property type="entry name" value="SLBB_dom"/>
</dbReference>
<evidence type="ECO:0000256" key="13">
    <source>
        <dbReference type="ARBA" id="ARBA00023237"/>
    </source>
</evidence>
<comment type="similarity">
    <text evidence="2">Belongs to the BexD/CtrA/VexA family.</text>
</comment>
<sequence>MRKRTGKLLLAISLVLLISSCVSRQKIVYFQDLPQQLASLDSVQNTFKIQPNDILSITVSAYDPVAVKPFNLVMAPEQGSSSNQLSGYLTGADGTINFPVLGKIKVAGMTRNELSDMLSKRISEYVIAPIVTINIENFKVSVLGEVNSPGTYPVQGERLTLPEALGMAGDMTLFGKRDNILVIREINGRKTFRYLDIRTADVMDDEFYYLKQNDIVYVEPNNAKVQSSSFNSNTSIYIGVASLLLSVIVLIVR</sequence>
<reference evidence="18 19" key="1">
    <citation type="submission" date="2021-05" db="EMBL/GenBank/DDBJ databases">
        <title>Aequorivita echinoideorum JCM 30378 genome.</title>
        <authorList>
            <person name="Zhang H."/>
            <person name="Li C."/>
        </authorList>
    </citation>
    <scope>NUCLEOTIDE SEQUENCE [LARGE SCALE GENOMIC DNA]</scope>
    <source>
        <strain evidence="18 19">JCM30378</strain>
    </source>
</reference>
<evidence type="ECO:0000256" key="11">
    <source>
        <dbReference type="ARBA" id="ARBA00023136"/>
    </source>
</evidence>
<evidence type="ECO:0000256" key="5">
    <source>
        <dbReference type="ARBA" id="ARBA00022597"/>
    </source>
</evidence>
<feature type="domain" description="Polysaccharide export protein N-terminal" evidence="16">
    <location>
        <begin position="43"/>
        <end position="135"/>
    </location>
</feature>
<proteinExistence type="inferred from homology"/>
<keyword evidence="3" id="KW-0813">Transport</keyword>
<dbReference type="RefSeq" id="WP_214112805.1">
    <property type="nucleotide sequence ID" value="NZ_JAHCTB010000003.1"/>
</dbReference>
<keyword evidence="14" id="KW-0449">Lipoprotein</keyword>
<dbReference type="EMBL" id="JAHCTB010000003">
    <property type="protein sequence ID" value="MBT0607919.1"/>
    <property type="molecule type" value="Genomic_DNA"/>
</dbReference>
<organism evidence="18 19">
    <name type="scientific">Aequorivita echinoideorum</name>
    <dbReference type="NCBI Taxonomy" id="1549647"/>
    <lineage>
        <taxon>Bacteria</taxon>
        <taxon>Pseudomonadati</taxon>
        <taxon>Bacteroidota</taxon>
        <taxon>Flavobacteriia</taxon>
        <taxon>Flavobacteriales</taxon>
        <taxon>Flavobacteriaceae</taxon>
        <taxon>Aequorivita</taxon>
    </lineage>
</organism>
<keyword evidence="6 15" id="KW-0812">Transmembrane</keyword>